<dbReference type="EMBL" id="CAJOBB010000757">
    <property type="protein sequence ID" value="CAF3745055.1"/>
    <property type="molecule type" value="Genomic_DNA"/>
</dbReference>
<dbReference type="InterPro" id="IPR002931">
    <property type="entry name" value="Transglutaminase-like"/>
</dbReference>
<dbReference type="SMART" id="SM00460">
    <property type="entry name" value="TGc"/>
    <property type="match status" value="1"/>
</dbReference>
<dbReference type="Pfam" id="PF23265">
    <property type="entry name" value="Ig-like_KY"/>
    <property type="match status" value="1"/>
</dbReference>
<feature type="domain" description="Transglutaminase-like" evidence="1">
    <location>
        <begin position="246"/>
        <end position="315"/>
    </location>
</feature>
<dbReference type="Proteomes" id="UP000663868">
    <property type="component" value="Unassembled WGS sequence"/>
</dbReference>
<dbReference type="EMBL" id="CAJNOE010000153">
    <property type="protein sequence ID" value="CAF0985539.1"/>
    <property type="molecule type" value="Genomic_DNA"/>
</dbReference>
<reference evidence="2" key="1">
    <citation type="submission" date="2021-02" db="EMBL/GenBank/DDBJ databases">
        <authorList>
            <person name="Nowell W R."/>
        </authorList>
    </citation>
    <scope>NUCLEOTIDE SEQUENCE</scope>
</reference>
<dbReference type="Proteomes" id="UP000663860">
    <property type="component" value="Unassembled WGS sequence"/>
</dbReference>
<dbReference type="InterPro" id="IPR056564">
    <property type="entry name" value="Ig-like_KY"/>
</dbReference>
<dbReference type="GO" id="GO:0005737">
    <property type="term" value="C:cytoplasm"/>
    <property type="evidence" value="ECO:0007669"/>
    <property type="project" value="TreeGrafter"/>
</dbReference>
<evidence type="ECO:0000313" key="2">
    <source>
        <dbReference type="EMBL" id="CAF0985539.1"/>
    </source>
</evidence>
<evidence type="ECO:0000259" key="1">
    <source>
        <dbReference type="SMART" id="SM00460"/>
    </source>
</evidence>
<dbReference type="PANTHER" id="PTHR46333">
    <property type="entry name" value="CYTOKINESIS PROTEIN 3"/>
    <property type="match status" value="1"/>
</dbReference>
<dbReference type="InterPro" id="IPR052557">
    <property type="entry name" value="CAP/Cytokinesis_protein"/>
</dbReference>
<dbReference type="PANTHER" id="PTHR46333:SF2">
    <property type="entry name" value="CYTOKINESIS PROTEIN 3"/>
    <property type="match status" value="1"/>
</dbReference>
<name>A0A814FNW0_9BILA</name>
<dbReference type="Gene3D" id="3.10.620.30">
    <property type="match status" value="1"/>
</dbReference>
<dbReference type="InterPro" id="IPR038765">
    <property type="entry name" value="Papain-like_cys_pep_sf"/>
</dbReference>
<evidence type="ECO:0000313" key="4">
    <source>
        <dbReference type="Proteomes" id="UP000663860"/>
    </source>
</evidence>
<gene>
    <name evidence="2" type="ORF">IZO911_LOCUS16810</name>
    <name evidence="3" type="ORF">KXQ929_LOCUS13899</name>
</gene>
<dbReference type="SUPFAM" id="SSF54001">
    <property type="entry name" value="Cysteine proteinases"/>
    <property type="match status" value="1"/>
</dbReference>
<protein>
    <recommendedName>
        <fullName evidence="1">Transglutaminase-like domain-containing protein</fullName>
    </recommendedName>
</protein>
<evidence type="ECO:0000313" key="3">
    <source>
        <dbReference type="EMBL" id="CAF3745055.1"/>
    </source>
</evidence>
<proteinExistence type="predicted"/>
<sequence length="810" mass="93444">MGCEFGIHKKVAPIDTSSNRTVNNSVNSGILRQNRTSINNPYNNVILKPPDGFLEHSSSILVKNIISLTTTEPDEYDNGKVKKNRKVTFEQRFSREPTSDSRVVNTNNEVANTSILSSDHANNHNDSLEDDTISLSDPLTIEADVNHLLIATYDYVEMTDVIPEAFDISILQQRQDAIDNTSYRSIIQSWQPDSLEQLIKTIKTFRKGKSIIDQHWIVFYWITYNINYDVVAFLADTVAEQSVEDTFRTKIGVCGDFSGLYKYLCDKLDLECMDIRGHAKSFRYEMRGVDATPIVNHAWNVVKIKKYWYIIESTWGAGSINKQKQFVREVNPYYFLIRPHQIIYDHLPKDEKWQLLETPISMSEYLQLPRIFPTYFKLELELISPLYQEHMTLIKGKPYALILLRTPTDVDILARFEINDKLIDGGSRIVFDDEHQFYRCYFAPNSIGKHKISIFGKETISNAILYDAAIDFTLDIDKLPENPISYPQTWKDFHNFGLKLISPKNTHLIKVSNGMTYACILIRAPSDVELVGYLYNSDEQKIIGAQHVYYDQQKDLWNCKFAPNQNGLFKATVFGKKKTDTGNYNNVISFKIEATEIISPPLSYPYIWQIFHDLNLTIDTPQNCSTLTWPENASYVEILMQAPDDILLSCGIQYNNIKVENGSLAQFDHEKNLWQLLFAPEQIGQHELVIFAKRNTEENFQCAAKFYLNVTQIYQAMKFPTIYRQFQHTKCRIYEPLNGILKRDTTVSIHCFIPNADDVNLTVDSNWDKIEGYKNSVLKTQITVGSKDLIIQAKYEQESTFKVLLKYSVQ</sequence>
<comment type="caution">
    <text evidence="2">The sequence shown here is derived from an EMBL/GenBank/DDBJ whole genome shotgun (WGS) entry which is preliminary data.</text>
</comment>
<organism evidence="2 4">
    <name type="scientific">Adineta steineri</name>
    <dbReference type="NCBI Taxonomy" id="433720"/>
    <lineage>
        <taxon>Eukaryota</taxon>
        <taxon>Metazoa</taxon>
        <taxon>Spiralia</taxon>
        <taxon>Gnathifera</taxon>
        <taxon>Rotifera</taxon>
        <taxon>Eurotatoria</taxon>
        <taxon>Bdelloidea</taxon>
        <taxon>Adinetida</taxon>
        <taxon>Adinetidae</taxon>
        <taxon>Adineta</taxon>
    </lineage>
</organism>
<accession>A0A814FNW0</accession>
<dbReference type="AlphaFoldDB" id="A0A814FNW0"/>